<feature type="transmembrane region" description="Helical" evidence="6">
    <location>
        <begin position="672"/>
        <end position="693"/>
    </location>
</feature>
<feature type="transmembrane region" description="Helical" evidence="6">
    <location>
        <begin position="730"/>
        <end position="747"/>
    </location>
</feature>
<dbReference type="EMBL" id="JABXYM010000001">
    <property type="protein sequence ID" value="MCR6096326.1"/>
    <property type="molecule type" value="Genomic_DNA"/>
</dbReference>
<feature type="transmembrane region" description="Helical" evidence="6">
    <location>
        <begin position="699"/>
        <end position="723"/>
    </location>
</feature>
<proteinExistence type="predicted"/>
<dbReference type="InterPro" id="IPR017500">
    <property type="entry name" value="Phage_infect_YhgE_N"/>
</dbReference>
<feature type="transmembrane region" description="Helical" evidence="6">
    <location>
        <begin position="783"/>
        <end position="806"/>
    </location>
</feature>
<feature type="coiled-coil region" evidence="5">
    <location>
        <begin position="317"/>
        <end position="348"/>
    </location>
</feature>
<feature type="domain" description="ABC-2 type transporter transmembrane" evidence="7">
    <location>
        <begin position="22"/>
        <end position="154"/>
    </location>
</feature>
<evidence type="ECO:0000256" key="1">
    <source>
        <dbReference type="ARBA" id="ARBA00004141"/>
    </source>
</evidence>
<dbReference type="NCBIfam" id="TIGR03062">
    <property type="entry name" value="pip_yhgE_Cterm"/>
    <property type="match status" value="1"/>
</dbReference>
<keyword evidence="5" id="KW-0175">Coiled coil</keyword>
<keyword evidence="2 6" id="KW-0812">Transmembrane</keyword>
<dbReference type="GO" id="GO:0016020">
    <property type="term" value="C:membrane"/>
    <property type="evidence" value="ECO:0007669"/>
    <property type="project" value="UniProtKB-SubCell"/>
</dbReference>
<dbReference type="InterPro" id="IPR013525">
    <property type="entry name" value="ABC2_TM"/>
</dbReference>
<dbReference type="InterPro" id="IPR017501">
    <property type="entry name" value="Phage_infect_YhgE_C"/>
</dbReference>
<sequence>MMDGLKTEFNGIFKNKKLLIALIGICLMPLLYGGVLIWSFWDPYGHIEELPVAVVNKDQGAEINGEMIYAGNDFVEELKRTETLKFNFTDEETARAGMDELEYYFYVEIPEDFSENVTSIIEDKPIKATLYYEVNAEYNYVSSQIAKTALTNMETSLSEALTLAYAEVGNDTFSDFVHVMLDIEEGAEKVARGNENVYTNMSSLSDGLQELDNGAELLTAGLLEAQNGTSYLYSSLMDARETITSSEEYEQAIQGHTQLLSLVQQAKRTMDSKDFKEATKVLNDINTILYETHLSLEKLNNYSQSVEKNIKVVSDMVIELNQGTESLLEELEQLAAKLDEQTSLEELNIDDIDEQINGVLNELSTFEGEGELENQLASLPHMLDNLDENWEENESLVRWVNETEDLMEDQSTSQQELTEYLETFQANLPDYGETVETNLATASLDIVDYIDILETSLATSDEIEQGIKEDLDLLNEAMTDFQEMIDHFQETVPEAIDPQLVEKFEDDIYEALNNAETKLIGVSDEYKTAVGKLDDLFQGVRELDDGMSALYEGSGELHEGIESALEGALKLTDGTYELKEGSGDLLEGIHQLASVIHGINPTHAHELMVSSPVETVANDNNTSYSYGEGLTPYFLSIGLYVGALTLSIIYPFREPLGVHTTSSAWFTGKLSVIYSIGFIQSSLIVLFLLLGIGLDVQNIPGFVFFTYFTSFVFITLIFGLVSLLDNPGRFVAIILLILQLGGSAGTFPVELLASPLQTLHGWLPMTYSVLGFRSMIFMNSPQLLWSSVLFLLIVPVVLLSVTFYFFKRNYSLYNTLSIEDKAS</sequence>
<evidence type="ECO:0000313" key="8">
    <source>
        <dbReference type="EMBL" id="MCR6096326.1"/>
    </source>
</evidence>
<evidence type="ECO:0000256" key="4">
    <source>
        <dbReference type="ARBA" id="ARBA00023136"/>
    </source>
</evidence>
<feature type="domain" description="ABC-2 type transporter transmembrane" evidence="7">
    <location>
        <begin position="589"/>
        <end position="803"/>
    </location>
</feature>
<dbReference type="Gene3D" id="3.40.1710.10">
    <property type="entry name" value="abc type-2 transporter like domain"/>
    <property type="match status" value="1"/>
</dbReference>
<feature type="transmembrane region" description="Helical" evidence="6">
    <location>
        <begin position="633"/>
        <end position="652"/>
    </location>
</feature>
<evidence type="ECO:0000256" key="3">
    <source>
        <dbReference type="ARBA" id="ARBA00022989"/>
    </source>
</evidence>
<evidence type="ECO:0000259" key="7">
    <source>
        <dbReference type="Pfam" id="PF12698"/>
    </source>
</evidence>
<feature type="transmembrane region" description="Helical" evidence="6">
    <location>
        <begin position="20"/>
        <end position="41"/>
    </location>
</feature>
<organism evidence="8 9">
    <name type="scientific">Salipaludibacillus agaradhaerens</name>
    <name type="common">Bacillus agaradhaerens</name>
    <dbReference type="NCBI Taxonomy" id="76935"/>
    <lineage>
        <taxon>Bacteria</taxon>
        <taxon>Bacillati</taxon>
        <taxon>Bacillota</taxon>
        <taxon>Bacilli</taxon>
        <taxon>Bacillales</taxon>
        <taxon>Bacillaceae</taxon>
    </lineage>
</organism>
<evidence type="ECO:0000256" key="5">
    <source>
        <dbReference type="SAM" id="Coils"/>
    </source>
</evidence>
<accession>A0A9Q4B193</accession>
<evidence type="ECO:0000313" key="9">
    <source>
        <dbReference type="Proteomes" id="UP001057753"/>
    </source>
</evidence>
<comment type="subcellular location">
    <subcellularLocation>
        <location evidence="1">Membrane</location>
        <topology evidence="1">Multi-pass membrane protein</topology>
    </subcellularLocation>
</comment>
<dbReference type="PANTHER" id="PTHR43077:SF5">
    <property type="entry name" value="PHAGE INFECTION PROTEIN"/>
    <property type="match status" value="1"/>
</dbReference>
<protein>
    <submittedName>
        <fullName evidence="8">YhgE/Pip domain-containing protein</fullName>
    </submittedName>
</protein>
<dbReference type="PANTHER" id="PTHR43077">
    <property type="entry name" value="TRANSPORT PERMEASE YVFS-RELATED"/>
    <property type="match status" value="1"/>
</dbReference>
<gene>
    <name evidence="8" type="ORF">HXA33_07160</name>
</gene>
<keyword evidence="9" id="KW-1185">Reference proteome</keyword>
<keyword evidence="3 6" id="KW-1133">Transmembrane helix</keyword>
<dbReference type="Proteomes" id="UP001057753">
    <property type="component" value="Unassembled WGS sequence"/>
</dbReference>
<comment type="caution">
    <text evidence="8">The sequence shown here is derived from an EMBL/GenBank/DDBJ whole genome shotgun (WGS) entry which is preliminary data.</text>
</comment>
<dbReference type="Pfam" id="PF12698">
    <property type="entry name" value="ABC2_membrane_3"/>
    <property type="match status" value="2"/>
</dbReference>
<evidence type="ECO:0000256" key="2">
    <source>
        <dbReference type="ARBA" id="ARBA00022692"/>
    </source>
</evidence>
<dbReference type="AlphaFoldDB" id="A0A9Q4B193"/>
<reference evidence="8" key="1">
    <citation type="submission" date="2020-06" db="EMBL/GenBank/DDBJ databases">
        <title>Insight into the genomes of haloalkaliphilic bacilli from Kenyan soda lakes.</title>
        <authorList>
            <person name="Mwirichia R."/>
            <person name="Villamizar G.C."/>
            <person name="Poehlein A."/>
            <person name="Mugweru J."/>
            <person name="Kipnyargis A."/>
            <person name="Kiplimo D."/>
            <person name="Orwa P."/>
            <person name="Daniel R."/>
        </authorList>
    </citation>
    <scope>NUCLEOTIDE SEQUENCE</scope>
    <source>
        <strain evidence="8">B1096_S55</strain>
    </source>
</reference>
<dbReference type="InterPro" id="IPR051328">
    <property type="entry name" value="T7SS_ABC-Transporter"/>
</dbReference>
<dbReference type="GO" id="GO:0140359">
    <property type="term" value="F:ABC-type transporter activity"/>
    <property type="evidence" value="ECO:0007669"/>
    <property type="project" value="InterPro"/>
</dbReference>
<evidence type="ECO:0000256" key="6">
    <source>
        <dbReference type="SAM" id="Phobius"/>
    </source>
</evidence>
<name>A0A9Q4B193_SALAG</name>
<dbReference type="NCBIfam" id="TIGR03061">
    <property type="entry name" value="pip_yhgE_Nterm"/>
    <property type="match status" value="1"/>
</dbReference>
<dbReference type="RefSeq" id="WP_257820961.1">
    <property type="nucleotide sequence ID" value="NZ_JABXYM010000001.1"/>
</dbReference>
<keyword evidence="4 6" id="KW-0472">Membrane</keyword>